<evidence type="ECO:0000259" key="1">
    <source>
        <dbReference type="Pfam" id="PF09327"/>
    </source>
</evidence>
<name>A0A077NY22_XENBV</name>
<dbReference type="PANTHER" id="PTHR36251">
    <property type="entry name" value="FELS-1 PROPHAGE HOST SPECIFICITY PROTEIN-RELATED"/>
    <property type="match status" value="1"/>
</dbReference>
<gene>
    <name evidence="2" type="ORF">XBFM1_760004</name>
</gene>
<dbReference type="AlphaFoldDB" id="A0A077NY22"/>
<dbReference type="InterPro" id="IPR053171">
    <property type="entry name" value="Viral_Tip_Attach_Protein"/>
</dbReference>
<comment type="caution">
    <text evidence="2">The sequence shown here is derived from an EMBL/GenBank/DDBJ whole genome shotgun (WGS) entry which is preliminary data.</text>
</comment>
<dbReference type="Proteomes" id="UP000028487">
    <property type="component" value="Unassembled WGS sequence"/>
</dbReference>
<dbReference type="Pfam" id="PF09327">
    <property type="entry name" value="Phage_Tail_Tip"/>
    <property type="match status" value="1"/>
</dbReference>
<protein>
    <recommendedName>
        <fullName evidence="1">Tip attachment protein J central straight fiber domain-containing protein</fullName>
    </recommendedName>
</protein>
<dbReference type="EMBL" id="CBSV010000250">
    <property type="protein sequence ID" value="CDH03438.1"/>
    <property type="molecule type" value="Genomic_DNA"/>
</dbReference>
<dbReference type="InterPro" id="IPR015406">
    <property type="entry name" value="GpJ_CSF"/>
</dbReference>
<organism evidence="2">
    <name type="scientific">Xenorhabdus bovienii str. feltiae Moldova</name>
    <dbReference type="NCBI Taxonomy" id="1398200"/>
    <lineage>
        <taxon>Bacteria</taxon>
        <taxon>Pseudomonadati</taxon>
        <taxon>Pseudomonadota</taxon>
        <taxon>Gammaproteobacteria</taxon>
        <taxon>Enterobacterales</taxon>
        <taxon>Morganellaceae</taxon>
        <taxon>Xenorhabdus</taxon>
    </lineage>
</organism>
<sequence length="210" mass="22983">MEGAIVQRQLKVNGELKAEILHVQTTQVTDREAFAEDMKKVQADVGENAAAVQTKATAVFDIDGNGYAINYVGAGVKYNNQFYKAGMVIGAEVKNGQVTTSIGFNAENFGWFNPASGKMEPFMTAKNGQLFVREAFMDKAMMREAILSDAIKSKNYVQYKAGFLINAVTGAFEFNDMRVQAGLRWANGALACYDPNGKVRAAMGYIGQFR</sequence>
<evidence type="ECO:0000313" key="2">
    <source>
        <dbReference type="EMBL" id="CDH03438.1"/>
    </source>
</evidence>
<feature type="domain" description="Tip attachment protein J central straight fiber" evidence="1">
    <location>
        <begin position="51"/>
        <end position="189"/>
    </location>
</feature>
<reference evidence="2" key="1">
    <citation type="submission" date="2013-07" db="EMBL/GenBank/DDBJ databases">
        <title>Sub-species coevolution in mutualistic symbiosis.</title>
        <authorList>
            <person name="Murfin K."/>
            <person name="Klassen J."/>
            <person name="Lee M."/>
            <person name="Forst S."/>
            <person name="Stock P."/>
            <person name="Goodrich-Blair H."/>
        </authorList>
    </citation>
    <scope>NUCLEOTIDE SEQUENCE [LARGE SCALE GENOMIC DNA]</scope>
    <source>
        <strain evidence="2">Feltiae Moldova</strain>
    </source>
</reference>
<accession>A0A077NY22</accession>
<dbReference type="HOGENOM" id="CLU_1408255_0_0_6"/>
<proteinExistence type="predicted"/>
<dbReference type="PANTHER" id="PTHR36251:SF2">
    <property type="entry name" value="GIFSY-2 PROPHAGE HOST SPECIFICITY PROTEIN J, PHAGE LAMBDA"/>
    <property type="match status" value="1"/>
</dbReference>